<gene>
    <name evidence="8" type="ORF">IMZ28_01685</name>
</gene>
<comment type="subcellular location">
    <subcellularLocation>
        <location evidence="1">Cell membrane</location>
        <topology evidence="1">Multi-pass membrane protein</topology>
    </subcellularLocation>
</comment>
<keyword evidence="5 6" id="KW-0472">Membrane</keyword>
<feature type="transmembrane region" description="Helical" evidence="6">
    <location>
        <begin position="174"/>
        <end position="197"/>
    </location>
</feature>
<feature type="transmembrane region" description="Helical" evidence="6">
    <location>
        <begin position="248"/>
        <end position="272"/>
    </location>
</feature>
<evidence type="ECO:0000313" key="8">
    <source>
        <dbReference type="EMBL" id="QOR62214.1"/>
    </source>
</evidence>
<dbReference type="KEGG" id="sinu:IMZ28_01685"/>
<dbReference type="Pfam" id="PF03772">
    <property type="entry name" value="Competence"/>
    <property type="match status" value="1"/>
</dbReference>
<feature type="transmembrane region" description="Helical" evidence="6">
    <location>
        <begin position="15"/>
        <end position="32"/>
    </location>
</feature>
<feature type="transmembrane region" description="Helical" evidence="6">
    <location>
        <begin position="279"/>
        <end position="298"/>
    </location>
</feature>
<accession>A0A7M1S4V5</accession>
<keyword evidence="4 6" id="KW-1133">Transmembrane helix</keyword>
<evidence type="ECO:0000313" key="9">
    <source>
        <dbReference type="Proteomes" id="UP000595074"/>
    </source>
</evidence>
<keyword evidence="3 6" id="KW-0812">Transmembrane</keyword>
<dbReference type="Proteomes" id="UP000595074">
    <property type="component" value="Chromosome"/>
</dbReference>
<sequence length="429" mass="49877">MSLERPKLFETRKSFFLFIGFLFLLLLSRLWFEYRVYQDFVSKPFYYLHANVLSAYTKHKGRHSYQVLKLRGDGGMVFYTTTHKLQELSGRYLRLQLFPNQSISFWGFLGTFYVKSRIKEIADSPNTLKQTLYEKVASQHEDPMLQAFYNAIFFAASVPKELREKISILGVSHLVALSGFHLGILWGLVYGLLLFLYRPLQQRYFPYRFSLIDMGLLTVLILGLYVWFVDAPPSLVRSYAMLLTGWSMLLMGIELLSFTFLATVIALLLVFFPSLLVSWGFWFSVAGVFYIFLLLHYTKQWNKWVLTLLVIPVGIFLLMLPVVHAVFPVTSTYQLLSPLLSLLFVPFYPLVMLLHLVGMGDIFDRGLQWLFSLPHSSVEHILSVWMLGIYMVLSVAAVFYKKLFYILFGLSVVYSIYLFAEPLYRPMTM</sequence>
<feature type="transmembrane region" description="Helical" evidence="6">
    <location>
        <begin position="339"/>
        <end position="360"/>
    </location>
</feature>
<organism evidence="8 9">
    <name type="scientific">Sulfurovum indicum</name>
    <dbReference type="NCBI Taxonomy" id="2779528"/>
    <lineage>
        <taxon>Bacteria</taxon>
        <taxon>Pseudomonadati</taxon>
        <taxon>Campylobacterota</taxon>
        <taxon>Epsilonproteobacteria</taxon>
        <taxon>Campylobacterales</taxon>
        <taxon>Sulfurovaceae</taxon>
        <taxon>Sulfurovum</taxon>
    </lineage>
</organism>
<evidence type="ECO:0000256" key="2">
    <source>
        <dbReference type="ARBA" id="ARBA00022475"/>
    </source>
</evidence>
<dbReference type="EMBL" id="CP063164">
    <property type="protein sequence ID" value="QOR62214.1"/>
    <property type="molecule type" value="Genomic_DNA"/>
</dbReference>
<keyword evidence="9" id="KW-1185">Reference proteome</keyword>
<dbReference type="AlphaFoldDB" id="A0A7M1S4V5"/>
<feature type="transmembrane region" description="Helical" evidence="6">
    <location>
        <begin position="209"/>
        <end position="228"/>
    </location>
</feature>
<evidence type="ECO:0000256" key="1">
    <source>
        <dbReference type="ARBA" id="ARBA00004651"/>
    </source>
</evidence>
<evidence type="ECO:0000256" key="6">
    <source>
        <dbReference type="SAM" id="Phobius"/>
    </source>
</evidence>
<dbReference type="PANTHER" id="PTHR30619:SF7">
    <property type="entry name" value="BETA-LACTAMASE DOMAIN PROTEIN"/>
    <property type="match status" value="1"/>
</dbReference>
<feature type="domain" description="ComEC/Rec2-related protein" evidence="7">
    <location>
        <begin position="157"/>
        <end position="383"/>
    </location>
</feature>
<keyword evidence="2" id="KW-1003">Cell membrane</keyword>
<protein>
    <submittedName>
        <fullName evidence="8">ComEC/Rec2 family competence protein</fullName>
    </submittedName>
</protein>
<dbReference type="InterPro" id="IPR052159">
    <property type="entry name" value="Competence_DNA_uptake"/>
</dbReference>
<feature type="transmembrane region" description="Helical" evidence="6">
    <location>
        <begin position="380"/>
        <end position="398"/>
    </location>
</feature>
<dbReference type="NCBIfam" id="TIGR00360">
    <property type="entry name" value="ComEC_N-term"/>
    <property type="match status" value="1"/>
</dbReference>
<evidence type="ECO:0000256" key="5">
    <source>
        <dbReference type="ARBA" id="ARBA00023136"/>
    </source>
</evidence>
<evidence type="ECO:0000256" key="3">
    <source>
        <dbReference type="ARBA" id="ARBA00022692"/>
    </source>
</evidence>
<feature type="transmembrane region" description="Helical" evidence="6">
    <location>
        <begin position="304"/>
        <end position="327"/>
    </location>
</feature>
<dbReference type="InterPro" id="IPR004477">
    <property type="entry name" value="ComEC_N"/>
</dbReference>
<feature type="transmembrane region" description="Helical" evidence="6">
    <location>
        <begin position="403"/>
        <end position="420"/>
    </location>
</feature>
<reference evidence="8 9" key="1">
    <citation type="submission" date="2020-10" db="EMBL/GenBank/DDBJ databases">
        <title>The genome of sulfurovum sp.</title>
        <authorList>
            <person name="Xie S."/>
            <person name="Shao Z."/>
            <person name="Jiang L."/>
        </authorList>
    </citation>
    <scope>NUCLEOTIDE SEQUENCE [LARGE SCALE GENOMIC DNA]</scope>
    <source>
        <strain evidence="8 9">ST-419</strain>
    </source>
</reference>
<dbReference type="RefSeq" id="WP_197548915.1">
    <property type="nucleotide sequence ID" value="NZ_CP063164.1"/>
</dbReference>
<name>A0A7M1S4V5_9BACT</name>
<evidence type="ECO:0000259" key="7">
    <source>
        <dbReference type="Pfam" id="PF03772"/>
    </source>
</evidence>
<dbReference type="GO" id="GO:0005886">
    <property type="term" value="C:plasma membrane"/>
    <property type="evidence" value="ECO:0007669"/>
    <property type="project" value="UniProtKB-SubCell"/>
</dbReference>
<dbReference type="PANTHER" id="PTHR30619">
    <property type="entry name" value="DNA INTERNALIZATION/COMPETENCE PROTEIN COMEC/REC2"/>
    <property type="match status" value="1"/>
</dbReference>
<proteinExistence type="predicted"/>
<evidence type="ECO:0000256" key="4">
    <source>
        <dbReference type="ARBA" id="ARBA00022989"/>
    </source>
</evidence>